<evidence type="ECO:0000256" key="1">
    <source>
        <dbReference type="SAM" id="MobiDB-lite"/>
    </source>
</evidence>
<dbReference type="AlphaFoldDB" id="W6PUH4"/>
<keyword evidence="3" id="KW-1185">Reference proteome</keyword>
<dbReference type="EMBL" id="HG792015">
    <property type="protein sequence ID" value="CDM27858.1"/>
    <property type="molecule type" value="Genomic_DNA"/>
</dbReference>
<reference evidence="2" key="1">
    <citation type="journal article" date="2014" name="Nat. Commun.">
        <title>Multiple recent horizontal transfers of a large genomic region in cheese making fungi.</title>
        <authorList>
            <person name="Cheeseman K."/>
            <person name="Ropars J."/>
            <person name="Renault P."/>
            <person name="Dupont J."/>
            <person name="Gouzy J."/>
            <person name="Branca A."/>
            <person name="Abraham A.L."/>
            <person name="Ceppi M."/>
            <person name="Conseiller E."/>
            <person name="Debuchy R."/>
            <person name="Malagnac F."/>
            <person name="Goarin A."/>
            <person name="Silar P."/>
            <person name="Lacoste S."/>
            <person name="Sallet E."/>
            <person name="Bensimon A."/>
            <person name="Giraud T."/>
            <person name="Brygoo Y."/>
        </authorList>
    </citation>
    <scope>NUCLEOTIDE SEQUENCE [LARGE SCALE GENOMIC DNA]</scope>
    <source>
        <strain evidence="2">FM164</strain>
    </source>
</reference>
<evidence type="ECO:0000313" key="2">
    <source>
        <dbReference type="EMBL" id="CDM27858.1"/>
    </source>
</evidence>
<organism evidence="2 3">
    <name type="scientific">Penicillium roqueforti (strain FM164)</name>
    <dbReference type="NCBI Taxonomy" id="1365484"/>
    <lineage>
        <taxon>Eukaryota</taxon>
        <taxon>Fungi</taxon>
        <taxon>Dikarya</taxon>
        <taxon>Ascomycota</taxon>
        <taxon>Pezizomycotina</taxon>
        <taxon>Eurotiomycetes</taxon>
        <taxon>Eurotiomycetidae</taxon>
        <taxon>Eurotiales</taxon>
        <taxon>Aspergillaceae</taxon>
        <taxon>Penicillium</taxon>
    </lineage>
</organism>
<accession>W6PUH4</accession>
<evidence type="ECO:0000313" key="3">
    <source>
        <dbReference type="Proteomes" id="UP000030686"/>
    </source>
</evidence>
<dbReference type="Proteomes" id="UP000030686">
    <property type="component" value="Unassembled WGS sequence"/>
</dbReference>
<name>W6PUH4_PENRF</name>
<sequence>MEKEIHSSKPETPSLFPSSTPASGPAISADTHPQQHAGQDTPIYPRARSYYR</sequence>
<gene>
    <name evidence="2" type="ORF">PROQFM164_S01g001669</name>
</gene>
<feature type="region of interest" description="Disordered" evidence="1">
    <location>
        <begin position="1"/>
        <end position="52"/>
    </location>
</feature>
<protein>
    <submittedName>
        <fullName evidence="2">Genomic scaffold, ProqFM164S01</fullName>
    </submittedName>
</protein>
<proteinExistence type="predicted"/>